<dbReference type="InterPro" id="IPR053203">
    <property type="entry name" value="Cisplatin_resist-associated"/>
</dbReference>
<feature type="region of interest" description="Disordered" evidence="1">
    <location>
        <begin position="227"/>
        <end position="255"/>
    </location>
</feature>
<evidence type="ECO:0000313" key="3">
    <source>
        <dbReference type="Proteomes" id="UP000019471"/>
    </source>
</evidence>
<evidence type="ECO:0000256" key="1">
    <source>
        <dbReference type="SAM" id="MobiDB-lite"/>
    </source>
</evidence>
<dbReference type="HOGENOM" id="CLU_1094150_0_0_1"/>
<comment type="caution">
    <text evidence="2">The sequence shown here is derived from an EMBL/GenBank/DDBJ whole genome shotgun (WGS) entry which is preliminary data.</text>
</comment>
<dbReference type="OrthoDB" id="4159136at2759"/>
<dbReference type="eggNOG" id="ENOG502SD3B">
    <property type="taxonomic scope" value="Eukaryota"/>
</dbReference>
<accession>W9X245</accession>
<dbReference type="PANTHER" id="PTHR34693">
    <property type="entry name" value="PROTEIN PAR32"/>
    <property type="match status" value="1"/>
</dbReference>
<proteinExistence type="predicted"/>
<name>W9X245_9EURO</name>
<dbReference type="EMBL" id="AMGX01000007">
    <property type="protein sequence ID" value="EXJ71365.1"/>
    <property type="molecule type" value="Genomic_DNA"/>
</dbReference>
<reference evidence="2 3" key="1">
    <citation type="submission" date="2013-03" db="EMBL/GenBank/DDBJ databases">
        <title>The Genome Sequence of Cladophialophora psammophila CBS 110553.</title>
        <authorList>
            <consortium name="The Broad Institute Genomics Platform"/>
            <person name="Cuomo C."/>
            <person name="de Hoog S."/>
            <person name="Gorbushina A."/>
            <person name="Walker B."/>
            <person name="Young S.K."/>
            <person name="Zeng Q."/>
            <person name="Gargeya S."/>
            <person name="Fitzgerald M."/>
            <person name="Haas B."/>
            <person name="Abouelleil A."/>
            <person name="Allen A.W."/>
            <person name="Alvarado L."/>
            <person name="Arachchi H.M."/>
            <person name="Berlin A.M."/>
            <person name="Chapman S.B."/>
            <person name="Gainer-Dewar J."/>
            <person name="Goldberg J."/>
            <person name="Griggs A."/>
            <person name="Gujja S."/>
            <person name="Hansen M."/>
            <person name="Howarth C."/>
            <person name="Imamovic A."/>
            <person name="Ireland A."/>
            <person name="Larimer J."/>
            <person name="McCowan C."/>
            <person name="Murphy C."/>
            <person name="Pearson M."/>
            <person name="Poon T.W."/>
            <person name="Priest M."/>
            <person name="Roberts A."/>
            <person name="Saif S."/>
            <person name="Shea T."/>
            <person name="Sisk P."/>
            <person name="Sykes S."/>
            <person name="Wortman J."/>
            <person name="Nusbaum C."/>
            <person name="Birren B."/>
        </authorList>
    </citation>
    <scope>NUCLEOTIDE SEQUENCE [LARGE SCALE GENOMIC DNA]</scope>
    <source>
        <strain evidence="2 3">CBS 110553</strain>
    </source>
</reference>
<dbReference type="RefSeq" id="XP_007743964.1">
    <property type="nucleotide sequence ID" value="XM_007745774.1"/>
</dbReference>
<dbReference type="GeneID" id="19189891"/>
<sequence>MTSTTQSWAAATQSWASWLLDSYASSVSPMASDTSFRHHEESNSISEYPSHEDGESSVSSISMSSAYGPYVKTGRGGAGNFNWQTEVQLAPRSTSPVDLEANRPPHASLAERRKAAARLESINTQDPRPLRQNSAQYLSAGRGGAGNYVLNDMKPLQRSPSLPASFTSSMPGKPPSPKSQNPYPVGNAGRGGAGNYAAAVEAKGRLESEKEQEERLAAEQRRDQIVEEVDGLLQPPPGAWLGGGRRKSRAMCEDA</sequence>
<evidence type="ECO:0000313" key="2">
    <source>
        <dbReference type="EMBL" id="EXJ71365.1"/>
    </source>
</evidence>
<feature type="compositionally biased region" description="Polar residues" evidence="1">
    <location>
        <begin position="158"/>
        <end position="167"/>
    </location>
</feature>
<protein>
    <submittedName>
        <fullName evidence="2">Uncharacterized protein</fullName>
    </submittedName>
</protein>
<dbReference type="AlphaFoldDB" id="W9X245"/>
<organism evidence="2 3">
    <name type="scientific">Cladophialophora psammophila CBS 110553</name>
    <dbReference type="NCBI Taxonomy" id="1182543"/>
    <lineage>
        <taxon>Eukaryota</taxon>
        <taxon>Fungi</taxon>
        <taxon>Dikarya</taxon>
        <taxon>Ascomycota</taxon>
        <taxon>Pezizomycotina</taxon>
        <taxon>Eurotiomycetes</taxon>
        <taxon>Chaetothyriomycetidae</taxon>
        <taxon>Chaetothyriales</taxon>
        <taxon>Herpotrichiellaceae</taxon>
        <taxon>Cladophialophora</taxon>
    </lineage>
</organism>
<dbReference type="Proteomes" id="UP000019471">
    <property type="component" value="Unassembled WGS sequence"/>
</dbReference>
<feature type="region of interest" description="Disordered" evidence="1">
    <location>
        <begin position="28"/>
        <end position="62"/>
    </location>
</feature>
<dbReference type="PANTHER" id="PTHR34693:SF5">
    <property type="match status" value="1"/>
</dbReference>
<gene>
    <name evidence="2" type="ORF">A1O5_05172</name>
</gene>
<feature type="region of interest" description="Disordered" evidence="1">
    <location>
        <begin position="91"/>
        <end position="113"/>
    </location>
</feature>
<feature type="region of interest" description="Disordered" evidence="1">
    <location>
        <begin position="148"/>
        <end position="196"/>
    </location>
</feature>
<keyword evidence="3" id="KW-1185">Reference proteome</keyword>